<keyword evidence="3 5" id="KW-1133">Transmembrane helix</keyword>
<evidence type="ECO:0000256" key="3">
    <source>
        <dbReference type="ARBA" id="ARBA00022989"/>
    </source>
</evidence>
<evidence type="ECO:0000313" key="7">
    <source>
        <dbReference type="EMBL" id="CAF1581031.1"/>
    </source>
</evidence>
<evidence type="ECO:0000256" key="5">
    <source>
        <dbReference type="SAM" id="Phobius"/>
    </source>
</evidence>
<dbReference type="CDD" id="cd00637">
    <property type="entry name" value="7tm_classA_rhodopsin-like"/>
    <property type="match status" value="1"/>
</dbReference>
<evidence type="ECO:0000313" key="8">
    <source>
        <dbReference type="Proteomes" id="UP000663832"/>
    </source>
</evidence>
<keyword evidence="4 5" id="KW-0472">Membrane</keyword>
<dbReference type="InterPro" id="IPR017452">
    <property type="entry name" value="GPCR_Rhodpsn_7TM"/>
</dbReference>
<comment type="subcellular location">
    <subcellularLocation>
        <location evidence="1">Membrane</location>
    </subcellularLocation>
</comment>
<keyword evidence="8" id="KW-1185">Reference proteome</keyword>
<feature type="transmembrane region" description="Helical" evidence="5">
    <location>
        <begin position="48"/>
        <end position="67"/>
    </location>
</feature>
<reference evidence="7" key="1">
    <citation type="submission" date="2021-02" db="EMBL/GenBank/DDBJ databases">
        <authorList>
            <person name="Nowell W R."/>
        </authorList>
    </citation>
    <scope>NUCLEOTIDE SEQUENCE</scope>
</reference>
<accession>A0A815ZB95</accession>
<feature type="transmembrane region" description="Helical" evidence="5">
    <location>
        <begin position="79"/>
        <end position="104"/>
    </location>
</feature>
<evidence type="ECO:0000256" key="1">
    <source>
        <dbReference type="ARBA" id="ARBA00004370"/>
    </source>
</evidence>
<keyword evidence="2 5" id="KW-0812">Transmembrane</keyword>
<dbReference type="AlphaFoldDB" id="A0A815ZB95"/>
<dbReference type="Pfam" id="PF00001">
    <property type="entry name" value="7tm_1"/>
    <property type="match status" value="1"/>
</dbReference>
<comment type="caution">
    <text evidence="7">The sequence shown here is derived from an EMBL/GenBank/DDBJ whole genome shotgun (WGS) entry which is preliminary data.</text>
</comment>
<dbReference type="Proteomes" id="UP000663832">
    <property type="component" value="Unassembled WGS sequence"/>
</dbReference>
<dbReference type="GO" id="GO:0016020">
    <property type="term" value="C:membrane"/>
    <property type="evidence" value="ECO:0007669"/>
    <property type="project" value="UniProtKB-SubCell"/>
</dbReference>
<evidence type="ECO:0000256" key="2">
    <source>
        <dbReference type="ARBA" id="ARBA00022692"/>
    </source>
</evidence>
<sequence length="330" mass="40126">MSSYNFFWKSYFETLTSRNIIISLRNNTNNKGIHQYHMESFKLNRIKFFLFLTLQVCTMPCFVYALYRYVREKNLRKTINYHVIYLLLCTSFLFVTLGLSLSQIYMFTSYVYPSDDRFCSLWNWFHHSINIINLFLMAFLSIERNILIFHSHILRTKRAKILFHYCPILFCLLFPPLFYIGAIFLCPCTNHYDYTKLLCTSSCYFSNKYWANIDLYFNNYIPLFIIPIFCGKLYINVIFQRRRLQQQRGKWRRDRKMILQLWIVSTLYLCMWLPLQITAVVCLYWNSSFLLQAQIDYMYLFPYFIHIIYPFILLFLISSKNLHRTINRLG</sequence>
<protein>
    <recommendedName>
        <fullName evidence="6">G-protein coupled receptors family 1 profile domain-containing protein</fullName>
    </recommendedName>
</protein>
<dbReference type="SUPFAM" id="SSF81321">
    <property type="entry name" value="Family A G protein-coupled receptor-like"/>
    <property type="match status" value="1"/>
</dbReference>
<feature type="domain" description="G-protein coupled receptors family 1 profile" evidence="6">
    <location>
        <begin position="61"/>
        <end position="313"/>
    </location>
</feature>
<feature type="transmembrane region" description="Helical" evidence="5">
    <location>
        <begin position="162"/>
        <end position="185"/>
    </location>
</feature>
<organism evidence="7 8">
    <name type="scientific">Adineta steineri</name>
    <dbReference type="NCBI Taxonomy" id="433720"/>
    <lineage>
        <taxon>Eukaryota</taxon>
        <taxon>Metazoa</taxon>
        <taxon>Spiralia</taxon>
        <taxon>Gnathifera</taxon>
        <taxon>Rotifera</taxon>
        <taxon>Eurotatoria</taxon>
        <taxon>Bdelloidea</taxon>
        <taxon>Adinetida</taxon>
        <taxon>Adinetidae</taxon>
        <taxon>Adineta</taxon>
    </lineage>
</organism>
<dbReference type="PROSITE" id="PS50262">
    <property type="entry name" value="G_PROTEIN_RECEP_F1_2"/>
    <property type="match status" value="1"/>
</dbReference>
<dbReference type="GO" id="GO:0004930">
    <property type="term" value="F:G protein-coupled receptor activity"/>
    <property type="evidence" value="ECO:0007669"/>
    <property type="project" value="InterPro"/>
</dbReference>
<name>A0A815ZB95_9BILA</name>
<feature type="transmembrane region" description="Helical" evidence="5">
    <location>
        <begin position="124"/>
        <end position="142"/>
    </location>
</feature>
<dbReference type="Gene3D" id="1.20.1070.10">
    <property type="entry name" value="Rhodopsin 7-helix transmembrane proteins"/>
    <property type="match status" value="1"/>
</dbReference>
<dbReference type="InterPro" id="IPR000276">
    <property type="entry name" value="GPCR_Rhodpsn"/>
</dbReference>
<dbReference type="OrthoDB" id="10000378at2759"/>
<feature type="transmembrane region" description="Helical" evidence="5">
    <location>
        <begin position="259"/>
        <end position="286"/>
    </location>
</feature>
<evidence type="ECO:0000256" key="4">
    <source>
        <dbReference type="ARBA" id="ARBA00023136"/>
    </source>
</evidence>
<gene>
    <name evidence="7" type="ORF">QVE165_LOCUS50035</name>
</gene>
<proteinExistence type="predicted"/>
<dbReference type="EMBL" id="CAJNOM010000951">
    <property type="protein sequence ID" value="CAF1581031.1"/>
    <property type="molecule type" value="Genomic_DNA"/>
</dbReference>
<feature type="transmembrane region" description="Helical" evidence="5">
    <location>
        <begin position="298"/>
        <end position="318"/>
    </location>
</feature>
<evidence type="ECO:0000259" key="6">
    <source>
        <dbReference type="PROSITE" id="PS50262"/>
    </source>
</evidence>
<feature type="transmembrane region" description="Helical" evidence="5">
    <location>
        <begin position="220"/>
        <end position="239"/>
    </location>
</feature>